<dbReference type="SMART" id="SM00382">
    <property type="entry name" value="AAA"/>
    <property type="match status" value="2"/>
</dbReference>
<evidence type="ECO:0000256" key="12">
    <source>
        <dbReference type="ARBA" id="ARBA00034018"/>
    </source>
</evidence>
<dbReference type="EC" id="7.6.2.2" evidence="3"/>
<keyword evidence="9" id="KW-1278">Translocase</keyword>
<dbReference type="Pfam" id="PF00005">
    <property type="entry name" value="ABC_tran"/>
    <property type="match status" value="2"/>
</dbReference>
<dbReference type="FunFam" id="3.40.50.300:FF:001405">
    <property type="entry name" value="Multidrug resistance protein associated1"/>
    <property type="match status" value="1"/>
</dbReference>
<dbReference type="InterPro" id="IPR017871">
    <property type="entry name" value="ABC_transporter-like_CS"/>
</dbReference>
<evidence type="ECO:0000256" key="13">
    <source>
        <dbReference type="SAM" id="Phobius"/>
    </source>
</evidence>
<feature type="transmembrane region" description="Helical" evidence="13">
    <location>
        <begin position="133"/>
        <end position="150"/>
    </location>
</feature>
<evidence type="ECO:0000259" key="15">
    <source>
        <dbReference type="PROSITE" id="PS50929"/>
    </source>
</evidence>
<dbReference type="InterPro" id="IPR003439">
    <property type="entry name" value="ABC_transporter-like_ATP-bd"/>
</dbReference>
<evidence type="ECO:0000256" key="4">
    <source>
        <dbReference type="ARBA" id="ARBA00022448"/>
    </source>
</evidence>
<dbReference type="GO" id="GO:0016020">
    <property type="term" value="C:membrane"/>
    <property type="evidence" value="ECO:0007669"/>
    <property type="project" value="UniProtKB-SubCell"/>
</dbReference>
<dbReference type="Gene3D" id="3.40.50.300">
    <property type="entry name" value="P-loop containing nucleotide triphosphate hydrolases"/>
    <property type="match status" value="2"/>
</dbReference>
<dbReference type="SUPFAM" id="SSF52540">
    <property type="entry name" value="P-loop containing nucleoside triphosphate hydrolases"/>
    <property type="match status" value="2"/>
</dbReference>
<dbReference type="PANTHER" id="PTHR24223:SF108">
    <property type="entry name" value="ABC TRANSPORTER C FAMILY MEMBER 8"/>
    <property type="match status" value="1"/>
</dbReference>
<evidence type="ECO:0000313" key="16">
    <source>
        <dbReference type="EMBL" id="RVW51990.1"/>
    </source>
</evidence>
<feature type="transmembrane region" description="Helical" evidence="13">
    <location>
        <begin position="843"/>
        <end position="867"/>
    </location>
</feature>
<dbReference type="CDD" id="cd03250">
    <property type="entry name" value="ABCC_MRP_domain1"/>
    <property type="match status" value="1"/>
</dbReference>
<feature type="transmembrane region" description="Helical" evidence="13">
    <location>
        <begin position="1092"/>
        <end position="1113"/>
    </location>
</feature>
<feature type="domain" description="ABC transporter" evidence="14">
    <location>
        <begin position="531"/>
        <end position="771"/>
    </location>
</feature>
<keyword evidence="10 13" id="KW-1133">Transmembrane helix</keyword>
<feature type="domain" description="ABC transmembrane type-1" evidence="15">
    <location>
        <begin position="297"/>
        <end position="514"/>
    </location>
</feature>
<dbReference type="CDD" id="cd18579">
    <property type="entry name" value="ABC_6TM_ABCC_D1"/>
    <property type="match status" value="1"/>
</dbReference>
<feature type="transmembrane region" description="Helical" evidence="13">
    <location>
        <begin position="976"/>
        <end position="994"/>
    </location>
</feature>
<evidence type="ECO:0000259" key="14">
    <source>
        <dbReference type="PROSITE" id="PS50893"/>
    </source>
</evidence>
<feature type="transmembrane region" description="Helical" evidence="13">
    <location>
        <begin position="104"/>
        <end position="121"/>
    </location>
</feature>
<feature type="transmembrane region" description="Helical" evidence="13">
    <location>
        <begin position="879"/>
        <end position="897"/>
    </location>
</feature>
<proteinExistence type="inferred from homology"/>
<dbReference type="InterPro" id="IPR036640">
    <property type="entry name" value="ABC1_TM_sf"/>
</dbReference>
<evidence type="ECO:0000256" key="2">
    <source>
        <dbReference type="ARBA" id="ARBA00009726"/>
    </source>
</evidence>
<dbReference type="PANTHER" id="PTHR24223">
    <property type="entry name" value="ATP-BINDING CASSETTE SUB-FAMILY C"/>
    <property type="match status" value="1"/>
</dbReference>
<evidence type="ECO:0000256" key="10">
    <source>
        <dbReference type="ARBA" id="ARBA00022989"/>
    </source>
</evidence>
<accession>A0A438EW95</accession>
<evidence type="ECO:0000256" key="3">
    <source>
        <dbReference type="ARBA" id="ARBA00012191"/>
    </source>
</evidence>
<feature type="transmembrane region" description="Helical" evidence="13">
    <location>
        <begin position="37"/>
        <end position="59"/>
    </location>
</feature>
<dbReference type="PROSITE" id="PS50893">
    <property type="entry name" value="ABC_TRANSPORTER_2"/>
    <property type="match status" value="2"/>
</dbReference>
<keyword evidence="5 13" id="KW-0812">Transmembrane</keyword>
<evidence type="ECO:0000256" key="6">
    <source>
        <dbReference type="ARBA" id="ARBA00022737"/>
    </source>
</evidence>
<dbReference type="SUPFAM" id="SSF90123">
    <property type="entry name" value="ABC transporter transmembrane region"/>
    <property type="match status" value="2"/>
</dbReference>
<feature type="transmembrane region" description="Helical" evidence="13">
    <location>
        <begin position="354"/>
        <end position="386"/>
    </location>
</feature>
<dbReference type="InterPro" id="IPR003593">
    <property type="entry name" value="AAA+_ATPase"/>
</dbReference>
<feature type="domain" description="ABC transporter" evidence="14">
    <location>
        <begin position="1151"/>
        <end position="1384"/>
    </location>
</feature>
<feature type="domain" description="ABC transmembrane type-1" evidence="15">
    <location>
        <begin position="846"/>
        <end position="1122"/>
    </location>
</feature>
<keyword evidence="8" id="KW-0067">ATP-binding</keyword>
<feature type="transmembrane region" description="Helical" evidence="13">
    <location>
        <begin position="950"/>
        <end position="970"/>
    </location>
</feature>
<dbReference type="FunFam" id="3.40.50.300:FF:000169">
    <property type="entry name" value="ABC transporter C family member 3"/>
    <property type="match status" value="1"/>
</dbReference>
<dbReference type="Pfam" id="PF00664">
    <property type="entry name" value="ABC_membrane"/>
    <property type="match status" value="2"/>
</dbReference>
<dbReference type="InterPro" id="IPR027417">
    <property type="entry name" value="P-loop_NTPase"/>
</dbReference>
<reference evidence="16 17" key="1">
    <citation type="journal article" date="2018" name="PLoS Genet.">
        <title>Population sequencing reveals clonal diversity and ancestral inbreeding in the grapevine cultivar Chardonnay.</title>
        <authorList>
            <person name="Roach M.J."/>
            <person name="Johnson D.L."/>
            <person name="Bohlmann J."/>
            <person name="van Vuuren H.J."/>
            <person name="Jones S.J."/>
            <person name="Pretorius I.S."/>
            <person name="Schmidt S.A."/>
            <person name="Borneman A.R."/>
        </authorList>
    </citation>
    <scope>NUCLEOTIDE SEQUENCE [LARGE SCALE GENOMIC DNA]</scope>
    <source>
        <strain evidence="17">cv. Chardonnay</strain>
        <tissue evidence="16">Leaf</tissue>
    </source>
</reference>
<dbReference type="InterPro" id="IPR011527">
    <property type="entry name" value="ABC1_TM_dom"/>
</dbReference>
<dbReference type="GO" id="GO:0016887">
    <property type="term" value="F:ATP hydrolysis activity"/>
    <property type="evidence" value="ECO:0007669"/>
    <property type="project" value="InterPro"/>
</dbReference>
<dbReference type="CDD" id="cd18580">
    <property type="entry name" value="ABC_6TM_ABCC_D2"/>
    <property type="match status" value="1"/>
</dbReference>
<dbReference type="Gene3D" id="1.20.1560.10">
    <property type="entry name" value="ABC transporter type 1, transmembrane domain"/>
    <property type="match status" value="2"/>
</dbReference>
<sequence length="1404" mass="156311">MASWDSSLGGFSWNSGEGLDMGFFVKNVIFEHSRRDWVSGGVSICCAVVSIGYLSAGLWDLFVKNEGSGHLSWWAYFVRGLVWISLAASLLIQRPKCIRILSSLWWLAFFLLGSALNIEILVKTHNIQVFDMVPWLVNFLLLFCAFRNICHHDSPDTPDRSVSEPLLGKKPEKSSVELGKSSFISKLTFSWINPLLCLGYSKPLVLEDIPSLVSEDGAELAYQKFAHAWEQLQKEKTPNNSCNLVLQALARVYWKETLSAGIFALFKTISVVVSPLLLYAFVKYSNHSGENWHEGVRSGMRMRSSLMVAVYQKQLKLSSLGRGRHSTGEIVNYIAIDAYRMGEFPWWFHTMWSFILQLFLSIGVLFGVVGLGALTGLVPLLICGLLNVPFAKIIQRCQFQFMMAQDQRLRSTSEILNSMKVIKLQSWEEKFKNLIESLRDIEFKWLAEAHYKKCYCTVLYWLSPSIIPSVIFLGCVVFRSAPLDASTIFTVLAALRCMSEPVRTIPEALSALIQIKVSFDRLNAFLLDDEVKSEEIRKVVVPNSHYSVIVNGCGFSWDPKSTILILRDVNMEVKWGQKVAVCGPVGAGKSSLLYAILGEIPKVSGTVDVFGSIAYVSQTSWIQSGTIRDNILYGRPMDKTKYEKAIKACALDKDINSFDHGDLTEIGQRGLNMSGGQKQRIQLARAVYNDANIYLLDDPFSAVDAHTAAVLFNDCIMSALAQKTVILVTHQVEFLSAVDKILVMEGGQITQSGSYEELFAAGTAFEQLVNAHKNATTVLNLSNKEIQEEPHKLDQSPTKESGEGEISMKGLQGVQLTEEEEREIGDVGWKPFLDYLLVSKGSFLLFLCIITKSGFIALQAASTYWLAIAIEMPKISNGMLIGVYAGLSTLSTGFIYLRSFFGARLGLKASKAFFAGFTNSIFKAPMLFFDSTPVGRILTRASSDLSVLDFDIPFSIIFVVASGLELLSIIGVTASITWPVLIVAIFAIVAVYYVQGYYLASARELIRINGTTKAPVMSYAAETSLGVVTIRAFNMVDRFFQNYLELIDTDAKLFFYSNAAIEWLVLRIEILQNLTLVTAALLLVLLPKGYVAPGLVGLSLSYALALTGTQVFFSRWYCNLSNYVVSVERIKQFMHIPSEPPAIVEEKGHQLHGLPRIKYRPNAPLVLKGITCTFKEGTRVGIVGRTGSGKTTLISALFRLVEPESGKIFVDGLDICSIGLKDLRMKLSIIPQEPTLFKGSIRTNLDPLGLYSDDEIWEALEKCQLKATISSLPNLLDSYVSDEGENWSAGQRQLFCLGRVLLKRNRILVLDEATASIDSATDAILQRIIRQEFSNCTVITVAHRVPTVIDSDMVMVLSYGKLVEYDEPSNLMETNSSFSKLVAEYWSSCRRNSSQSFNYYKQRS</sequence>
<dbReference type="FunFam" id="1.20.1560.10:FF:000002">
    <property type="entry name" value="ABC transporter C family member 5"/>
    <property type="match status" value="1"/>
</dbReference>
<dbReference type="GO" id="GO:0008559">
    <property type="term" value="F:ABC-type xenobiotic transporter activity"/>
    <property type="evidence" value="ECO:0007669"/>
    <property type="project" value="UniProtKB-EC"/>
</dbReference>
<evidence type="ECO:0000256" key="9">
    <source>
        <dbReference type="ARBA" id="ARBA00022967"/>
    </source>
</evidence>
<feature type="transmembrane region" description="Helical" evidence="13">
    <location>
        <begin position="260"/>
        <end position="282"/>
    </location>
</feature>
<dbReference type="PROSITE" id="PS00211">
    <property type="entry name" value="ABC_TRANSPORTER_1"/>
    <property type="match status" value="1"/>
</dbReference>
<dbReference type="Proteomes" id="UP000288805">
    <property type="component" value="Unassembled WGS sequence"/>
</dbReference>
<dbReference type="InterPro" id="IPR050173">
    <property type="entry name" value="ABC_transporter_C-like"/>
</dbReference>
<keyword evidence="7" id="KW-0547">Nucleotide-binding</keyword>
<feature type="transmembrane region" description="Helical" evidence="13">
    <location>
        <begin position="1064"/>
        <end position="1086"/>
    </location>
</feature>
<feature type="transmembrane region" description="Helical" evidence="13">
    <location>
        <begin position="71"/>
        <end position="92"/>
    </location>
</feature>
<keyword evidence="4" id="KW-0813">Transport</keyword>
<feature type="transmembrane region" description="Helical" evidence="13">
    <location>
        <begin position="458"/>
        <end position="481"/>
    </location>
</feature>
<evidence type="ECO:0000256" key="7">
    <source>
        <dbReference type="ARBA" id="ARBA00022741"/>
    </source>
</evidence>
<evidence type="ECO:0000256" key="11">
    <source>
        <dbReference type="ARBA" id="ARBA00023136"/>
    </source>
</evidence>
<feature type="transmembrane region" description="Helical" evidence="13">
    <location>
        <begin position="909"/>
        <end position="929"/>
    </location>
</feature>
<comment type="subcellular location">
    <subcellularLocation>
        <location evidence="1">Membrane</location>
        <topology evidence="1">Multi-pass membrane protein</topology>
    </subcellularLocation>
</comment>
<comment type="caution">
    <text evidence="16">The sequence shown here is derived from an EMBL/GenBank/DDBJ whole genome shotgun (WGS) entry which is preliminary data.</text>
</comment>
<evidence type="ECO:0000256" key="5">
    <source>
        <dbReference type="ARBA" id="ARBA00022692"/>
    </source>
</evidence>
<evidence type="ECO:0000313" key="17">
    <source>
        <dbReference type="Proteomes" id="UP000288805"/>
    </source>
</evidence>
<dbReference type="CDD" id="cd03244">
    <property type="entry name" value="ABCC_MRP_domain2"/>
    <property type="match status" value="1"/>
</dbReference>
<keyword evidence="6" id="KW-0677">Repeat</keyword>
<evidence type="ECO:0000256" key="8">
    <source>
        <dbReference type="ARBA" id="ARBA00022840"/>
    </source>
</evidence>
<comment type="catalytic activity">
    <reaction evidence="12">
        <text>ATP + H2O + xenobioticSide 1 = ADP + phosphate + xenobioticSide 2.</text>
        <dbReference type="EC" id="7.6.2.2"/>
    </reaction>
</comment>
<organism evidence="16 17">
    <name type="scientific">Vitis vinifera</name>
    <name type="common">Grape</name>
    <dbReference type="NCBI Taxonomy" id="29760"/>
    <lineage>
        <taxon>Eukaryota</taxon>
        <taxon>Viridiplantae</taxon>
        <taxon>Streptophyta</taxon>
        <taxon>Embryophyta</taxon>
        <taxon>Tracheophyta</taxon>
        <taxon>Spermatophyta</taxon>
        <taxon>Magnoliopsida</taxon>
        <taxon>eudicotyledons</taxon>
        <taxon>Gunneridae</taxon>
        <taxon>Pentapetalae</taxon>
        <taxon>rosids</taxon>
        <taxon>Vitales</taxon>
        <taxon>Vitaceae</taxon>
        <taxon>Viteae</taxon>
        <taxon>Vitis</taxon>
    </lineage>
</organism>
<dbReference type="GO" id="GO:0005524">
    <property type="term" value="F:ATP binding"/>
    <property type="evidence" value="ECO:0007669"/>
    <property type="project" value="UniProtKB-KW"/>
</dbReference>
<name>A0A438EW95_VITVI</name>
<gene>
    <name evidence="16" type="primary">ABCC8_7</name>
    <name evidence="16" type="ORF">CK203_068037</name>
</gene>
<evidence type="ECO:0000256" key="1">
    <source>
        <dbReference type="ARBA" id="ARBA00004141"/>
    </source>
</evidence>
<dbReference type="FunFam" id="1.20.1560.10:FF:000003">
    <property type="entry name" value="ABC transporter C family member 10"/>
    <property type="match status" value="1"/>
</dbReference>
<protein>
    <recommendedName>
        <fullName evidence="3">ABC-type xenobiotic transporter</fullName>
        <ecNumber evidence="3">7.6.2.2</ecNumber>
    </recommendedName>
</protein>
<dbReference type="InterPro" id="IPR044726">
    <property type="entry name" value="ABCC_6TM_D2"/>
</dbReference>
<keyword evidence="11 13" id="KW-0472">Membrane</keyword>
<dbReference type="InterPro" id="IPR044746">
    <property type="entry name" value="ABCC_6TM_D1"/>
</dbReference>
<dbReference type="EMBL" id="QGNW01001176">
    <property type="protein sequence ID" value="RVW51990.1"/>
    <property type="molecule type" value="Genomic_DNA"/>
</dbReference>
<comment type="similarity">
    <text evidence="2">Belongs to the ABC transporter superfamily. ABCC family. Conjugate transporter (TC 3.A.1.208) subfamily.</text>
</comment>
<dbReference type="PROSITE" id="PS50929">
    <property type="entry name" value="ABC_TM1F"/>
    <property type="match status" value="2"/>
</dbReference>